<dbReference type="Pfam" id="PF01381">
    <property type="entry name" value="HTH_3"/>
    <property type="match status" value="1"/>
</dbReference>
<dbReference type="Gene3D" id="1.10.260.40">
    <property type="entry name" value="lambda repressor-like DNA-binding domains"/>
    <property type="match status" value="1"/>
</dbReference>
<dbReference type="GO" id="GO:0003677">
    <property type="term" value="F:DNA binding"/>
    <property type="evidence" value="ECO:0007669"/>
    <property type="project" value="UniProtKB-KW"/>
</dbReference>
<accession>A0A9W5TXB8</accession>
<sequence>MQWNLIIERKKQNLSQDDLAKILNISKDTYGRKERGQLQFNQDEMFLLSEYFGKTVEEIFLPRNCIKNAQ</sequence>
<feature type="domain" description="HTH cro/C1-type" evidence="2">
    <location>
        <begin position="5"/>
        <end position="59"/>
    </location>
</feature>
<evidence type="ECO:0000313" key="4">
    <source>
        <dbReference type="Proteomes" id="UP000621492"/>
    </source>
</evidence>
<keyword evidence="4" id="KW-1185">Reference proteome</keyword>
<gene>
    <name evidence="3" type="ORF">GCM10011409_21230</name>
</gene>
<dbReference type="SUPFAM" id="SSF47413">
    <property type="entry name" value="lambda repressor-like DNA-binding domains"/>
    <property type="match status" value="1"/>
</dbReference>
<proteinExistence type="predicted"/>
<evidence type="ECO:0000313" key="3">
    <source>
        <dbReference type="EMBL" id="GGB43372.1"/>
    </source>
</evidence>
<reference evidence="3" key="1">
    <citation type="journal article" date="2014" name="Int. J. Syst. Evol. Microbiol.">
        <title>Complete genome sequence of Corynebacterium casei LMG S-19264T (=DSM 44701T), isolated from a smear-ripened cheese.</title>
        <authorList>
            <consortium name="US DOE Joint Genome Institute (JGI-PGF)"/>
            <person name="Walter F."/>
            <person name="Albersmeier A."/>
            <person name="Kalinowski J."/>
            <person name="Ruckert C."/>
        </authorList>
    </citation>
    <scope>NUCLEOTIDE SEQUENCE</scope>
    <source>
        <strain evidence="3">CGMCC 1.15454</strain>
    </source>
</reference>
<reference evidence="3" key="2">
    <citation type="submission" date="2020-09" db="EMBL/GenBank/DDBJ databases">
        <authorList>
            <person name="Sun Q."/>
            <person name="Zhou Y."/>
        </authorList>
    </citation>
    <scope>NUCLEOTIDE SEQUENCE</scope>
    <source>
        <strain evidence="3">CGMCC 1.15454</strain>
    </source>
</reference>
<dbReference type="SMART" id="SM00530">
    <property type="entry name" value="HTH_XRE"/>
    <property type="match status" value="1"/>
</dbReference>
<keyword evidence="1" id="KW-0238">DNA-binding</keyword>
<organism evidence="3 4">
    <name type="scientific">Lentibacillus populi</name>
    <dbReference type="NCBI Taxonomy" id="1827502"/>
    <lineage>
        <taxon>Bacteria</taxon>
        <taxon>Bacillati</taxon>
        <taxon>Bacillota</taxon>
        <taxon>Bacilli</taxon>
        <taxon>Bacillales</taxon>
        <taxon>Bacillaceae</taxon>
        <taxon>Lentibacillus</taxon>
    </lineage>
</organism>
<name>A0A9W5TXB8_9BACI</name>
<dbReference type="PANTHER" id="PTHR46558:SF4">
    <property type="entry name" value="DNA-BIDING PHAGE PROTEIN"/>
    <property type="match status" value="1"/>
</dbReference>
<comment type="caution">
    <text evidence="3">The sequence shown here is derived from an EMBL/GenBank/DDBJ whole genome shotgun (WGS) entry which is preliminary data.</text>
</comment>
<dbReference type="AlphaFoldDB" id="A0A9W5TXB8"/>
<protein>
    <submittedName>
        <fullName evidence="3">Transcriptional regulator</fullName>
    </submittedName>
</protein>
<dbReference type="PANTHER" id="PTHR46558">
    <property type="entry name" value="TRACRIPTIONAL REGULATORY PROTEIN-RELATED-RELATED"/>
    <property type="match status" value="1"/>
</dbReference>
<evidence type="ECO:0000259" key="2">
    <source>
        <dbReference type="PROSITE" id="PS50943"/>
    </source>
</evidence>
<dbReference type="InterPro" id="IPR010982">
    <property type="entry name" value="Lambda_DNA-bd_dom_sf"/>
</dbReference>
<dbReference type="CDD" id="cd00093">
    <property type="entry name" value="HTH_XRE"/>
    <property type="match status" value="1"/>
</dbReference>
<dbReference type="PROSITE" id="PS50943">
    <property type="entry name" value="HTH_CROC1"/>
    <property type="match status" value="1"/>
</dbReference>
<dbReference type="EMBL" id="BMJD01000014">
    <property type="protein sequence ID" value="GGB43372.1"/>
    <property type="molecule type" value="Genomic_DNA"/>
</dbReference>
<dbReference type="Proteomes" id="UP000621492">
    <property type="component" value="Unassembled WGS sequence"/>
</dbReference>
<dbReference type="RefSeq" id="WP_188725122.1">
    <property type="nucleotide sequence ID" value="NZ_BMJD01000014.1"/>
</dbReference>
<evidence type="ECO:0000256" key="1">
    <source>
        <dbReference type="ARBA" id="ARBA00023125"/>
    </source>
</evidence>
<dbReference type="InterPro" id="IPR001387">
    <property type="entry name" value="Cro/C1-type_HTH"/>
</dbReference>